<protein>
    <submittedName>
        <fullName evidence="1">Uncharacterized protein</fullName>
    </submittedName>
</protein>
<dbReference type="Proteomes" id="UP000186601">
    <property type="component" value="Unassembled WGS sequence"/>
</dbReference>
<gene>
    <name evidence="1" type="ORF">PHLCEN_2v933</name>
</gene>
<sequence length="115" mass="13240">MQSVGNTTPNRCGRSMQPMYPFLGYRQRTKYTNTQPRKMFRISTLARKSVDNRTAEGYFGVSSRGQKHHRPLCEEINPRRRWQPGRCYYGTCILALLPRDNASTPAAMRSATIPK</sequence>
<accession>A0A2R6S4N0</accession>
<dbReference type="AlphaFoldDB" id="A0A2R6S4N0"/>
<organism evidence="1 2">
    <name type="scientific">Hermanssonia centrifuga</name>
    <dbReference type="NCBI Taxonomy" id="98765"/>
    <lineage>
        <taxon>Eukaryota</taxon>
        <taxon>Fungi</taxon>
        <taxon>Dikarya</taxon>
        <taxon>Basidiomycota</taxon>
        <taxon>Agaricomycotina</taxon>
        <taxon>Agaricomycetes</taxon>
        <taxon>Polyporales</taxon>
        <taxon>Meruliaceae</taxon>
        <taxon>Hermanssonia</taxon>
    </lineage>
</organism>
<evidence type="ECO:0000313" key="1">
    <source>
        <dbReference type="EMBL" id="PSS37226.1"/>
    </source>
</evidence>
<dbReference type="EMBL" id="MLYV02000071">
    <property type="protein sequence ID" value="PSS37226.1"/>
    <property type="molecule type" value="Genomic_DNA"/>
</dbReference>
<proteinExistence type="predicted"/>
<name>A0A2R6S4N0_9APHY</name>
<evidence type="ECO:0000313" key="2">
    <source>
        <dbReference type="Proteomes" id="UP000186601"/>
    </source>
</evidence>
<keyword evidence="2" id="KW-1185">Reference proteome</keyword>
<reference evidence="1 2" key="1">
    <citation type="submission" date="2018-02" db="EMBL/GenBank/DDBJ databases">
        <title>Genome sequence of the basidiomycete white-rot fungus Phlebia centrifuga.</title>
        <authorList>
            <person name="Granchi Z."/>
            <person name="Peng M."/>
            <person name="de Vries R.P."/>
            <person name="Hilden K."/>
            <person name="Makela M.R."/>
            <person name="Grigoriev I."/>
            <person name="Riley R."/>
        </authorList>
    </citation>
    <scope>NUCLEOTIDE SEQUENCE [LARGE SCALE GENOMIC DNA]</scope>
    <source>
        <strain evidence="1 2">FBCC195</strain>
    </source>
</reference>
<comment type="caution">
    <text evidence="1">The sequence shown here is derived from an EMBL/GenBank/DDBJ whole genome shotgun (WGS) entry which is preliminary data.</text>
</comment>